<feature type="transmembrane region" description="Helical" evidence="6">
    <location>
        <begin position="212"/>
        <end position="229"/>
    </location>
</feature>
<dbReference type="GO" id="GO:0016020">
    <property type="term" value="C:membrane"/>
    <property type="evidence" value="ECO:0007669"/>
    <property type="project" value="UniProtKB-SubCell"/>
</dbReference>
<dbReference type="EMBL" id="CP070608">
    <property type="protein sequence ID" value="QSE97137.1"/>
    <property type="molecule type" value="Genomic_DNA"/>
</dbReference>
<keyword evidence="4 6" id="KW-1133">Transmembrane helix</keyword>
<reference evidence="7" key="1">
    <citation type="submission" date="2021-02" db="EMBL/GenBank/DDBJ databases">
        <title>Fulvivirga sp. S481 isolated from sea water.</title>
        <authorList>
            <person name="Bae S.S."/>
            <person name="Baek K."/>
        </authorList>
    </citation>
    <scope>NUCLEOTIDE SEQUENCE</scope>
    <source>
        <strain evidence="7">S481</strain>
    </source>
</reference>
<sequence length="246" mass="27348">MELFLEPSTWVALLTLTFLEIVLGIDNIIFISIVSNKLPEAQQAKARNIGLSMALIFRVGLLMGITYIITFTEPLFTLFDHPFSGRDLILLGGGIFLIFKSVMEVHHKMEGVESENGGSSKKFSMATVIAQIILLDIIFSFDSILTAVGLTEHLILMILAVVISMIVMMLFSGKISAFIHDHPTLEILALSFLILIGFMLSIEALGHHVPKGYIYFAVFFSLVVEMINIKMRKKGKPVKLNKGFRG</sequence>
<evidence type="ECO:0000256" key="3">
    <source>
        <dbReference type="ARBA" id="ARBA00022692"/>
    </source>
</evidence>
<gene>
    <name evidence="7" type="ORF">JR347_16320</name>
</gene>
<feature type="transmembrane region" description="Helical" evidence="6">
    <location>
        <begin position="55"/>
        <end position="76"/>
    </location>
</feature>
<evidence type="ECO:0000256" key="4">
    <source>
        <dbReference type="ARBA" id="ARBA00022989"/>
    </source>
</evidence>
<accession>A0A975A147</accession>
<dbReference type="KEGG" id="fuv:JR347_16320"/>
<keyword evidence="5 6" id="KW-0472">Membrane</keyword>
<feature type="transmembrane region" description="Helical" evidence="6">
    <location>
        <begin position="154"/>
        <end position="173"/>
    </location>
</feature>
<keyword evidence="8" id="KW-1185">Reference proteome</keyword>
<name>A0A975A147_9BACT</name>
<dbReference type="Pfam" id="PF03741">
    <property type="entry name" value="TerC"/>
    <property type="match status" value="1"/>
</dbReference>
<protein>
    <submittedName>
        <fullName evidence="7">TerC family protein</fullName>
    </submittedName>
</protein>
<comment type="similarity">
    <text evidence="2">Belongs to the TerC family.</text>
</comment>
<evidence type="ECO:0000256" key="5">
    <source>
        <dbReference type="ARBA" id="ARBA00023136"/>
    </source>
</evidence>
<feature type="transmembrane region" description="Helical" evidence="6">
    <location>
        <begin position="185"/>
        <end position="206"/>
    </location>
</feature>
<dbReference type="Proteomes" id="UP000662783">
    <property type="component" value="Chromosome"/>
</dbReference>
<feature type="transmembrane region" description="Helical" evidence="6">
    <location>
        <begin position="126"/>
        <end position="148"/>
    </location>
</feature>
<feature type="transmembrane region" description="Helical" evidence="6">
    <location>
        <begin position="12"/>
        <end position="34"/>
    </location>
</feature>
<dbReference type="PANTHER" id="PTHR30238">
    <property type="entry name" value="MEMBRANE BOUND PREDICTED REDOX MODULATOR"/>
    <property type="match status" value="1"/>
</dbReference>
<comment type="subcellular location">
    <subcellularLocation>
        <location evidence="1">Membrane</location>
        <topology evidence="1">Multi-pass membrane protein</topology>
    </subcellularLocation>
</comment>
<organism evidence="7 8">
    <name type="scientific">Fulvivirga lutea</name>
    <dbReference type="NCBI Taxonomy" id="2810512"/>
    <lineage>
        <taxon>Bacteria</taxon>
        <taxon>Pseudomonadati</taxon>
        <taxon>Bacteroidota</taxon>
        <taxon>Cytophagia</taxon>
        <taxon>Cytophagales</taxon>
        <taxon>Fulvivirgaceae</taxon>
        <taxon>Fulvivirga</taxon>
    </lineage>
</organism>
<dbReference type="InterPro" id="IPR005496">
    <property type="entry name" value="Integral_membrane_TerC"/>
</dbReference>
<keyword evidence="3 6" id="KW-0812">Transmembrane</keyword>
<dbReference type="RefSeq" id="WP_205721650.1">
    <property type="nucleotide sequence ID" value="NZ_CP070608.1"/>
</dbReference>
<evidence type="ECO:0000313" key="8">
    <source>
        <dbReference type="Proteomes" id="UP000662783"/>
    </source>
</evidence>
<feature type="transmembrane region" description="Helical" evidence="6">
    <location>
        <begin position="88"/>
        <end position="105"/>
    </location>
</feature>
<evidence type="ECO:0000256" key="6">
    <source>
        <dbReference type="SAM" id="Phobius"/>
    </source>
</evidence>
<dbReference type="AlphaFoldDB" id="A0A975A147"/>
<evidence type="ECO:0000256" key="2">
    <source>
        <dbReference type="ARBA" id="ARBA00007511"/>
    </source>
</evidence>
<evidence type="ECO:0000256" key="1">
    <source>
        <dbReference type="ARBA" id="ARBA00004141"/>
    </source>
</evidence>
<proteinExistence type="inferred from homology"/>
<dbReference type="PANTHER" id="PTHR30238:SF4">
    <property type="entry name" value="SLL1022 PROTEIN"/>
    <property type="match status" value="1"/>
</dbReference>
<evidence type="ECO:0000313" key="7">
    <source>
        <dbReference type="EMBL" id="QSE97137.1"/>
    </source>
</evidence>